<keyword evidence="3" id="KW-1185">Reference proteome</keyword>
<evidence type="ECO:0000313" key="3">
    <source>
        <dbReference type="Proteomes" id="UP000094578"/>
    </source>
</evidence>
<dbReference type="AlphaFoldDB" id="A0A1E3L2V8"/>
<protein>
    <submittedName>
        <fullName evidence="2">Uncharacterized protein</fullName>
    </submittedName>
</protein>
<evidence type="ECO:0000256" key="1">
    <source>
        <dbReference type="SAM" id="SignalP"/>
    </source>
</evidence>
<gene>
    <name evidence="2" type="ORF">PTI45_02631</name>
</gene>
<accession>A0A1E3L2V8</accession>
<dbReference type="SUPFAM" id="SSF69318">
    <property type="entry name" value="Integrin alpha N-terminal domain"/>
    <property type="match status" value="1"/>
</dbReference>
<sequence length="272" mass="30143">MNIKKNATKWLMITIILCALSLETVSAAKFHSNQQVTENGEPLMVNTVNIEQLDFPVAQSNLFNIMEDAKLIASEPALHITIRGKEKSDGTYENMSIHTPTFNCMLDGVQVVNPEYPPQVYSTDLDGDGQPEVVVILTNGYGTGIYKTEVKVYRQDGTSIAVEDGQHAWNKYFQAKVNAGQIELQWNQNQMTLPTSILQDPVASVESGVEVGAVRQYKIENGHLVVAASVQVGMMNVLGELTTTYEYQQGILQAKSSNIVWDEPYRSAIQKN</sequence>
<keyword evidence="1" id="KW-0732">Signal</keyword>
<comment type="caution">
    <text evidence="2">The sequence shown here is derived from an EMBL/GenBank/DDBJ whole genome shotgun (WGS) entry which is preliminary data.</text>
</comment>
<proteinExistence type="predicted"/>
<feature type="chain" id="PRO_5038660765" evidence="1">
    <location>
        <begin position="28"/>
        <end position="272"/>
    </location>
</feature>
<name>A0A1E3L2V8_9BACL</name>
<evidence type="ECO:0000313" key="2">
    <source>
        <dbReference type="EMBL" id="ODP27993.1"/>
    </source>
</evidence>
<reference evidence="2 3" key="1">
    <citation type="submission" date="2016-08" db="EMBL/GenBank/DDBJ databases">
        <title>Genome sequencing of Paenibacillus sp. TI45-13ar, isolated from Korean traditional nuruk.</title>
        <authorList>
            <person name="Kim S.-J."/>
        </authorList>
    </citation>
    <scope>NUCLEOTIDE SEQUENCE [LARGE SCALE GENOMIC DNA]</scope>
    <source>
        <strain evidence="2 3">TI45-13ar</strain>
    </source>
</reference>
<dbReference type="InterPro" id="IPR028994">
    <property type="entry name" value="Integrin_alpha_N"/>
</dbReference>
<feature type="signal peptide" evidence="1">
    <location>
        <begin position="1"/>
        <end position="27"/>
    </location>
</feature>
<organism evidence="2 3">
    <name type="scientific">Paenibacillus nuruki</name>
    <dbReference type="NCBI Taxonomy" id="1886670"/>
    <lineage>
        <taxon>Bacteria</taxon>
        <taxon>Bacillati</taxon>
        <taxon>Bacillota</taxon>
        <taxon>Bacilli</taxon>
        <taxon>Bacillales</taxon>
        <taxon>Paenibacillaceae</taxon>
        <taxon>Paenibacillus</taxon>
    </lineage>
</organism>
<dbReference type="RefSeq" id="WP_069328038.1">
    <property type="nucleotide sequence ID" value="NZ_MDER01000044.1"/>
</dbReference>
<dbReference type="Proteomes" id="UP000094578">
    <property type="component" value="Unassembled WGS sequence"/>
</dbReference>
<dbReference type="EMBL" id="MDER01000044">
    <property type="protein sequence ID" value="ODP27993.1"/>
    <property type="molecule type" value="Genomic_DNA"/>
</dbReference>